<keyword evidence="8 11" id="KW-0689">Ribosomal protein</keyword>
<reference evidence="13 14" key="1">
    <citation type="journal article" date="2009" name="Appl. Environ. Microbiol.">
        <title>Metabolic versatility and indigenous origin of the archaeon Thermococcus sibiricus, isolated from a siberian oil reservoir, as revealed by genome analysis.</title>
        <authorList>
            <person name="Mardanov A.V."/>
            <person name="Ravin N.V."/>
            <person name="Svetlitchnyi V.A."/>
            <person name="Beletsky A.V."/>
            <person name="Miroshnichenko M.L."/>
            <person name="Bonch-Osmolovskaya E.A."/>
            <person name="Skryabin K.G."/>
        </authorList>
    </citation>
    <scope>NUCLEOTIDE SEQUENCE [LARGE SCALE GENOMIC DNA]</scope>
    <source>
        <strain evidence="14">DSM 12597 / MM 739</strain>
    </source>
</reference>
<dbReference type="CDD" id="cd00403">
    <property type="entry name" value="Ribosomal_L1"/>
    <property type="match status" value="1"/>
</dbReference>
<dbReference type="eggNOG" id="arCOG04289">
    <property type="taxonomic scope" value="Archaea"/>
</dbReference>
<evidence type="ECO:0000256" key="12">
    <source>
        <dbReference type="RuleBase" id="RU000659"/>
    </source>
</evidence>
<dbReference type="InterPro" id="IPR023674">
    <property type="entry name" value="Ribosomal_uL1-like"/>
</dbReference>
<evidence type="ECO:0000256" key="4">
    <source>
        <dbReference type="ARBA" id="ARBA00022555"/>
    </source>
</evidence>
<evidence type="ECO:0000256" key="1">
    <source>
        <dbReference type="ARBA" id="ARBA00010531"/>
    </source>
</evidence>
<dbReference type="SUPFAM" id="SSF56808">
    <property type="entry name" value="Ribosomal protein L1"/>
    <property type="match status" value="1"/>
</dbReference>
<dbReference type="Gene3D" id="3.40.50.790">
    <property type="match status" value="1"/>
</dbReference>
<dbReference type="Gene3D" id="3.30.190.20">
    <property type="match status" value="1"/>
</dbReference>
<keyword evidence="5 11" id="KW-0699">rRNA-binding</keyword>
<evidence type="ECO:0000256" key="7">
    <source>
        <dbReference type="ARBA" id="ARBA00022884"/>
    </source>
</evidence>
<keyword evidence="14" id="KW-1185">Reference proteome</keyword>
<keyword evidence="6 11" id="KW-0810">Translation regulation</keyword>
<dbReference type="GO" id="GO:0000049">
    <property type="term" value="F:tRNA binding"/>
    <property type="evidence" value="ECO:0007669"/>
    <property type="project" value="UniProtKB-KW"/>
</dbReference>
<comment type="function">
    <text evidence="11">Protein L1 is also a translational repressor protein, it controls the translation of its operon by binding to its mRNA.</text>
</comment>
<name>C6A1F4_THESM</name>
<dbReference type="KEGG" id="tsi:TSIB_0383"/>
<evidence type="ECO:0000256" key="10">
    <source>
        <dbReference type="ARBA" id="ARBA00045545"/>
    </source>
</evidence>
<dbReference type="InterPro" id="IPR028364">
    <property type="entry name" value="Ribosomal_uL1/biogenesis"/>
</dbReference>
<evidence type="ECO:0000256" key="3">
    <source>
        <dbReference type="ARBA" id="ARBA00022491"/>
    </source>
</evidence>
<dbReference type="GO" id="GO:0015934">
    <property type="term" value="C:large ribosomal subunit"/>
    <property type="evidence" value="ECO:0007669"/>
    <property type="project" value="InterPro"/>
</dbReference>
<dbReference type="AlphaFoldDB" id="C6A1F4"/>
<comment type="function">
    <text evidence="11">Binds directly to 23S rRNA. Probably involved in E site tRNA release.</text>
</comment>
<comment type="function">
    <text evidence="10">Probably involved in E site tRNA release. Binds directly to 23S rRNA.</text>
</comment>
<keyword evidence="7 11" id="KW-0694">RNA-binding</keyword>
<keyword evidence="9 11" id="KW-0687">Ribonucleoprotein</keyword>
<sequence length="221" mass="24393">MEVRKMAFDRQKIVEAVKEAKARAKPRNFTQTLEVAVNLKDIDLKKPENRFKLEVVLPHGRGKEPKIAVIADGAVAEAAKKLGLGVISGEELEELGSNPRTARKIAKNYDFFIAAAPLMPKIGRYLGRYLGPRNKMPVVVPPTITDLTSFVERLKKTVRIQLKNTPAVHAPVGTESMEDEKIAENVETVLNAIIGKLERGENQIKSAYIKTTMGPAVKIEG</sequence>
<protein>
    <recommendedName>
        <fullName evidence="11">Large ribosomal subunit protein uL1</fullName>
    </recommendedName>
</protein>
<organism evidence="13 14">
    <name type="scientific">Thermococcus sibiricus (strain DSM 12597 / MM 739)</name>
    <dbReference type="NCBI Taxonomy" id="604354"/>
    <lineage>
        <taxon>Archaea</taxon>
        <taxon>Methanobacteriati</taxon>
        <taxon>Methanobacteriota</taxon>
        <taxon>Thermococci</taxon>
        <taxon>Thermococcales</taxon>
        <taxon>Thermococcaceae</taxon>
        <taxon>Thermococcus</taxon>
    </lineage>
</organism>
<proteinExistence type="inferred from homology"/>
<dbReference type="GO" id="GO:0003735">
    <property type="term" value="F:structural constituent of ribosome"/>
    <property type="evidence" value="ECO:0007669"/>
    <property type="project" value="InterPro"/>
</dbReference>
<evidence type="ECO:0000313" key="13">
    <source>
        <dbReference type="EMBL" id="ACS89449.1"/>
    </source>
</evidence>
<dbReference type="EMBL" id="CP001463">
    <property type="protein sequence ID" value="ACS89449.1"/>
    <property type="molecule type" value="Genomic_DNA"/>
</dbReference>
<comment type="subunit">
    <text evidence="2 11">Part of the 50S ribosomal subunit.</text>
</comment>
<gene>
    <name evidence="11" type="primary">rpl1</name>
    <name evidence="13" type="ordered locus">TSIB_0383</name>
</gene>
<evidence type="ECO:0000256" key="8">
    <source>
        <dbReference type="ARBA" id="ARBA00022980"/>
    </source>
</evidence>
<dbReference type="PANTHER" id="PTHR36427:SF3">
    <property type="entry name" value="LARGE RIBOSOMAL SUBUNIT PROTEIN UL1M"/>
    <property type="match status" value="1"/>
</dbReference>
<dbReference type="HOGENOM" id="CLU_062853_4_0_2"/>
<evidence type="ECO:0000256" key="9">
    <source>
        <dbReference type="ARBA" id="ARBA00023274"/>
    </source>
</evidence>
<dbReference type="InterPro" id="IPR023673">
    <property type="entry name" value="Ribosomal_uL1_CS"/>
</dbReference>
<dbReference type="Proteomes" id="UP000009079">
    <property type="component" value="Chromosome"/>
</dbReference>
<dbReference type="InterPro" id="IPR002143">
    <property type="entry name" value="Ribosomal_uL1"/>
</dbReference>
<evidence type="ECO:0000256" key="2">
    <source>
        <dbReference type="ARBA" id="ARBA00011838"/>
    </source>
</evidence>
<evidence type="ECO:0000256" key="6">
    <source>
        <dbReference type="ARBA" id="ARBA00022845"/>
    </source>
</evidence>
<dbReference type="GO" id="GO:0006412">
    <property type="term" value="P:translation"/>
    <property type="evidence" value="ECO:0007669"/>
    <property type="project" value="UniProtKB-UniRule"/>
</dbReference>
<evidence type="ECO:0000313" key="14">
    <source>
        <dbReference type="Proteomes" id="UP000009079"/>
    </source>
</evidence>
<evidence type="ECO:0000256" key="5">
    <source>
        <dbReference type="ARBA" id="ARBA00022730"/>
    </source>
</evidence>
<dbReference type="GO" id="GO:0006417">
    <property type="term" value="P:regulation of translation"/>
    <property type="evidence" value="ECO:0007669"/>
    <property type="project" value="UniProtKB-KW"/>
</dbReference>
<accession>C6A1F4</accession>
<comment type="similarity">
    <text evidence="1 11 12">Belongs to the universal ribosomal protein uL1 family.</text>
</comment>
<keyword evidence="4 11" id="KW-0820">tRNA-binding</keyword>
<evidence type="ECO:0000256" key="11">
    <source>
        <dbReference type="HAMAP-Rule" id="MF_01318"/>
    </source>
</evidence>
<dbReference type="GO" id="GO:0019843">
    <property type="term" value="F:rRNA binding"/>
    <property type="evidence" value="ECO:0007669"/>
    <property type="project" value="UniProtKB-UniRule"/>
</dbReference>
<dbReference type="PROSITE" id="PS01199">
    <property type="entry name" value="RIBOSOMAL_L1"/>
    <property type="match status" value="1"/>
</dbReference>
<dbReference type="PIRSF" id="PIRSF002155">
    <property type="entry name" value="Ribosomal_L1"/>
    <property type="match status" value="1"/>
</dbReference>
<dbReference type="InterPro" id="IPR016095">
    <property type="entry name" value="Ribosomal_uL1_3-a/b-sand"/>
</dbReference>
<dbReference type="InterPro" id="IPR023669">
    <property type="entry name" value="Ribosomal_uL1_arc"/>
</dbReference>
<dbReference type="NCBIfam" id="NF003244">
    <property type="entry name" value="PRK04203.1"/>
    <property type="match status" value="1"/>
</dbReference>
<dbReference type="STRING" id="604354.TSIB_0383"/>
<dbReference type="PANTHER" id="PTHR36427">
    <property type="entry name" value="54S RIBOSOMAL PROTEIN L1, MITOCHONDRIAL"/>
    <property type="match status" value="1"/>
</dbReference>
<keyword evidence="3 11" id="KW-0678">Repressor</keyword>
<dbReference type="Pfam" id="PF00687">
    <property type="entry name" value="Ribosomal_L1"/>
    <property type="match status" value="1"/>
</dbReference>
<dbReference type="HAMAP" id="MF_01318_A">
    <property type="entry name" value="Ribosomal_uL1_A"/>
    <property type="match status" value="1"/>
</dbReference>
<dbReference type="FunFam" id="3.40.50.790:FF:000005">
    <property type="entry name" value="50S ribosomal protein L1"/>
    <property type="match status" value="1"/>
</dbReference>